<feature type="region of interest" description="Disordered" evidence="1">
    <location>
        <begin position="91"/>
        <end position="153"/>
    </location>
</feature>
<dbReference type="EMBL" id="CAKKNE010000004">
    <property type="protein sequence ID" value="CAH0373101.1"/>
    <property type="molecule type" value="Genomic_DNA"/>
</dbReference>
<keyword evidence="3" id="KW-1185">Reference proteome</keyword>
<accession>A0A8J2SLG6</accession>
<name>A0A8J2SLG6_9STRA</name>
<evidence type="ECO:0000313" key="3">
    <source>
        <dbReference type="Proteomes" id="UP000789595"/>
    </source>
</evidence>
<dbReference type="Pfam" id="PF10294">
    <property type="entry name" value="Methyltransf_16"/>
    <property type="match status" value="1"/>
</dbReference>
<evidence type="ECO:0008006" key="4">
    <source>
        <dbReference type="Google" id="ProtNLM"/>
    </source>
</evidence>
<feature type="compositionally biased region" description="Pro residues" evidence="1">
    <location>
        <begin position="114"/>
        <end position="151"/>
    </location>
</feature>
<dbReference type="CDD" id="cd02440">
    <property type="entry name" value="AdoMet_MTases"/>
    <property type="match status" value="1"/>
</dbReference>
<dbReference type="PANTHER" id="PTHR14614:SF132">
    <property type="entry name" value="PROTEIN-LYSINE METHYLTRANSFERASE C42C1.13"/>
    <property type="match status" value="1"/>
</dbReference>
<dbReference type="AlphaFoldDB" id="A0A8J2SLG6"/>
<protein>
    <recommendedName>
        <fullName evidence="4">Calmodulin-lysine N-methyltransferase</fullName>
    </recommendedName>
</protein>
<reference evidence="2" key="1">
    <citation type="submission" date="2021-11" db="EMBL/GenBank/DDBJ databases">
        <authorList>
            <consortium name="Genoscope - CEA"/>
            <person name="William W."/>
        </authorList>
    </citation>
    <scope>NUCLEOTIDE SEQUENCE</scope>
</reference>
<dbReference type="SUPFAM" id="SSF53335">
    <property type="entry name" value="S-adenosyl-L-methionine-dependent methyltransferases"/>
    <property type="match status" value="1"/>
</dbReference>
<gene>
    <name evidence="2" type="ORF">PECAL_4P02740</name>
</gene>
<dbReference type="InterPro" id="IPR019410">
    <property type="entry name" value="Methyltransf_16"/>
</dbReference>
<organism evidence="2 3">
    <name type="scientific">Pelagomonas calceolata</name>
    <dbReference type="NCBI Taxonomy" id="35677"/>
    <lineage>
        <taxon>Eukaryota</taxon>
        <taxon>Sar</taxon>
        <taxon>Stramenopiles</taxon>
        <taxon>Ochrophyta</taxon>
        <taxon>Pelagophyceae</taxon>
        <taxon>Pelagomonadales</taxon>
        <taxon>Pelagomonadaceae</taxon>
        <taxon>Pelagomonas</taxon>
    </lineage>
</organism>
<dbReference type="PANTHER" id="PTHR14614">
    <property type="entry name" value="HEPATOCELLULAR CARCINOMA-ASSOCIATED ANTIGEN"/>
    <property type="match status" value="1"/>
</dbReference>
<evidence type="ECO:0000313" key="2">
    <source>
        <dbReference type="EMBL" id="CAH0373101.1"/>
    </source>
</evidence>
<dbReference type="Gene3D" id="3.40.50.150">
    <property type="entry name" value="Vaccinia Virus protein VP39"/>
    <property type="match status" value="1"/>
</dbReference>
<feature type="compositionally biased region" description="Basic and acidic residues" evidence="1">
    <location>
        <begin position="91"/>
        <end position="104"/>
    </location>
</feature>
<dbReference type="InterPro" id="IPR029063">
    <property type="entry name" value="SAM-dependent_MTases_sf"/>
</dbReference>
<proteinExistence type="predicted"/>
<sequence length="410" mass="44191">MIASLSAGICYTPAGCPSPALPDLWLPPRARDSARLPPLRSGKAAIPPLQRFQRPTTPAAVAAVRAARRAAGLQKLWAPVRARATFADVQRARDAEKRKKDLAFQRRRRRRKPPAPATPPRPATPPPRTPPATPPPKKPRKALPPLPPPKPAAVDASLGTYAVDATLVEVPRRDVTIDGASLEFCARAGDADAVAELGRAMGTRLWPASNVLVQYLDSINLAGERVLELGAGAGLCGLYAQRARKCERIVLTDHDVTTLKLLRHNTALNASCGHVHALDWHSLGDVEAVLRLHGTFSTILASDVLFQARDLGAFYACAAKLLASHGRLIVAYEDRVAGLEAKVLAEAKRAGFAARSVPLSSFFDENRDVVDGGRDEARLFGEAVLPGNGSWDSLRLWEMSLLRRPGRRGS</sequence>
<evidence type="ECO:0000256" key="1">
    <source>
        <dbReference type="SAM" id="MobiDB-lite"/>
    </source>
</evidence>
<comment type="caution">
    <text evidence="2">The sequence shown here is derived from an EMBL/GenBank/DDBJ whole genome shotgun (WGS) entry which is preliminary data.</text>
</comment>
<dbReference type="Proteomes" id="UP000789595">
    <property type="component" value="Unassembled WGS sequence"/>
</dbReference>